<evidence type="ECO:0000256" key="3">
    <source>
        <dbReference type="ARBA" id="ARBA00022525"/>
    </source>
</evidence>
<dbReference type="AlphaFoldDB" id="A0A0B1SPG2"/>
<protein>
    <submittedName>
        <fullName evidence="6">Gamma interferon inducible lysosomal thiol reductase</fullName>
    </submittedName>
</protein>
<sequence>MICYITVEEQKRKDTGCRIDFVWIHMLNYKKTVHNQRINMTILGEALCIDTMNFFEDQLYPVIFKHFNNFLNIDYVPYGNVKIVNGSMVCQHGFMECFINRYQSCMIDVLEKQDEYLPLFSCLEYKLKRRIPFNYALWGCYDTHPLPSGTKRLIQ</sequence>
<comment type="similarity">
    <text evidence="2">Belongs to the GILT family.</text>
</comment>
<comment type="subcellular location">
    <subcellularLocation>
        <location evidence="1">Secreted</location>
    </subcellularLocation>
</comment>
<dbReference type="OrthoDB" id="958254at2759"/>
<evidence type="ECO:0000256" key="5">
    <source>
        <dbReference type="ARBA" id="ARBA00023180"/>
    </source>
</evidence>
<dbReference type="GO" id="GO:0005576">
    <property type="term" value="C:extracellular region"/>
    <property type="evidence" value="ECO:0007669"/>
    <property type="project" value="UniProtKB-SubCell"/>
</dbReference>
<organism evidence="6 7">
    <name type="scientific">Oesophagostomum dentatum</name>
    <name type="common">Nodular worm</name>
    <dbReference type="NCBI Taxonomy" id="61180"/>
    <lineage>
        <taxon>Eukaryota</taxon>
        <taxon>Metazoa</taxon>
        <taxon>Ecdysozoa</taxon>
        <taxon>Nematoda</taxon>
        <taxon>Chromadorea</taxon>
        <taxon>Rhabditida</taxon>
        <taxon>Rhabditina</taxon>
        <taxon>Rhabditomorpha</taxon>
        <taxon>Strongyloidea</taxon>
        <taxon>Strongylidae</taxon>
        <taxon>Oesophagostomum</taxon>
    </lineage>
</organism>
<dbReference type="GO" id="GO:0016671">
    <property type="term" value="F:oxidoreductase activity, acting on a sulfur group of donors, disulfide as acceptor"/>
    <property type="evidence" value="ECO:0007669"/>
    <property type="project" value="InterPro"/>
</dbReference>
<keyword evidence="5" id="KW-0325">Glycoprotein</keyword>
<evidence type="ECO:0000313" key="6">
    <source>
        <dbReference type="EMBL" id="KHJ85776.1"/>
    </source>
</evidence>
<dbReference type="PANTHER" id="PTHR13234:SF8">
    <property type="entry name" value="GAMMA-INTERFERON-INDUCIBLE LYSOSOMAL THIOL REDUCTASE"/>
    <property type="match status" value="1"/>
</dbReference>
<name>A0A0B1SPG2_OESDE</name>
<accession>A0A0B1SPG2</accession>
<evidence type="ECO:0000313" key="7">
    <source>
        <dbReference type="Proteomes" id="UP000053660"/>
    </source>
</evidence>
<keyword evidence="4" id="KW-0732">Signal</keyword>
<gene>
    <name evidence="6" type="ORF">OESDEN_14489</name>
</gene>
<keyword evidence="3" id="KW-0964">Secreted</keyword>
<dbReference type="InterPro" id="IPR004911">
    <property type="entry name" value="Interferon-induced_GILT"/>
</dbReference>
<dbReference type="EMBL" id="KN562635">
    <property type="protein sequence ID" value="KHJ85776.1"/>
    <property type="molecule type" value="Genomic_DNA"/>
</dbReference>
<keyword evidence="7" id="KW-1185">Reference proteome</keyword>
<proteinExistence type="inferred from homology"/>
<dbReference type="Proteomes" id="UP000053660">
    <property type="component" value="Unassembled WGS sequence"/>
</dbReference>
<dbReference type="Pfam" id="PF03227">
    <property type="entry name" value="GILT"/>
    <property type="match status" value="1"/>
</dbReference>
<evidence type="ECO:0000256" key="1">
    <source>
        <dbReference type="ARBA" id="ARBA00004613"/>
    </source>
</evidence>
<dbReference type="PANTHER" id="PTHR13234">
    <property type="entry name" value="GAMMA-INTERFERON INDUCIBLE LYSOSOMAL THIOL REDUCTASE GILT"/>
    <property type="match status" value="1"/>
</dbReference>
<evidence type="ECO:0000256" key="2">
    <source>
        <dbReference type="ARBA" id="ARBA00005679"/>
    </source>
</evidence>
<evidence type="ECO:0000256" key="4">
    <source>
        <dbReference type="ARBA" id="ARBA00022729"/>
    </source>
</evidence>
<reference evidence="6 7" key="1">
    <citation type="submission" date="2014-03" db="EMBL/GenBank/DDBJ databases">
        <title>Draft genome of the hookworm Oesophagostomum dentatum.</title>
        <authorList>
            <person name="Mitreva M."/>
        </authorList>
    </citation>
    <scope>NUCLEOTIDE SEQUENCE [LARGE SCALE GENOMIC DNA]</scope>
    <source>
        <strain evidence="6 7">OD-Hann</strain>
    </source>
</reference>